<dbReference type="PANTHER" id="PTHR43362">
    <property type="entry name" value="MANNITOL DEHYDROGENASE DSF1-RELATED"/>
    <property type="match status" value="1"/>
</dbReference>
<reference evidence="6" key="1">
    <citation type="submission" date="2014-12" db="EMBL/GenBank/DDBJ databases">
        <title>Genome sequence of Clostridium beijerinckii strain 59B.</title>
        <authorList>
            <person name="Little G.T."/>
            <person name="Minton N.P."/>
        </authorList>
    </citation>
    <scope>NUCLEOTIDE SEQUENCE [LARGE SCALE GENOMIC DNA]</scope>
    <source>
        <strain evidence="6">59B</strain>
    </source>
</reference>
<feature type="domain" description="Mannitol dehydrogenase C-terminal" evidence="4">
    <location>
        <begin position="317"/>
        <end position="504"/>
    </location>
</feature>
<dbReference type="AlphaFoldDB" id="A0A0B5QFN4"/>
<protein>
    <submittedName>
        <fullName evidence="5">Mannitol dehydrogenase</fullName>
    </submittedName>
</protein>
<accession>A0A0B5QFN4</accession>
<dbReference type="KEGG" id="cbei:LF65_04593"/>
<evidence type="ECO:0000259" key="3">
    <source>
        <dbReference type="Pfam" id="PF01232"/>
    </source>
</evidence>
<dbReference type="SUPFAM" id="SSF51735">
    <property type="entry name" value="NAD(P)-binding Rossmann-fold domains"/>
    <property type="match status" value="1"/>
</dbReference>
<dbReference type="InterPro" id="IPR036291">
    <property type="entry name" value="NAD(P)-bd_dom_sf"/>
</dbReference>
<dbReference type="OrthoDB" id="271711at2"/>
<dbReference type="Proteomes" id="UP000031866">
    <property type="component" value="Chromosome"/>
</dbReference>
<dbReference type="Pfam" id="PF01232">
    <property type="entry name" value="Mannitol_dh"/>
    <property type="match status" value="1"/>
</dbReference>
<keyword evidence="1" id="KW-0560">Oxidoreductase</keyword>
<evidence type="ECO:0000313" key="6">
    <source>
        <dbReference type="Proteomes" id="UP000031866"/>
    </source>
</evidence>
<evidence type="ECO:0000313" key="5">
    <source>
        <dbReference type="EMBL" id="AJH01125.1"/>
    </source>
</evidence>
<dbReference type="InterPro" id="IPR008927">
    <property type="entry name" value="6-PGluconate_DH-like_C_sf"/>
</dbReference>
<dbReference type="InterPro" id="IPR050988">
    <property type="entry name" value="Mannitol_DH/Oxidoreductase"/>
</dbReference>
<feature type="domain" description="Mannitol dehydrogenase N-terminal" evidence="3">
    <location>
        <begin position="45"/>
        <end position="261"/>
    </location>
</feature>
<evidence type="ECO:0000256" key="1">
    <source>
        <dbReference type="ARBA" id="ARBA00023002"/>
    </source>
</evidence>
<dbReference type="Gene3D" id="3.40.50.720">
    <property type="entry name" value="NAD(P)-binding Rossmann-like Domain"/>
    <property type="match status" value="1"/>
</dbReference>
<dbReference type="InterPro" id="IPR013118">
    <property type="entry name" value="Mannitol_DH_C"/>
</dbReference>
<dbReference type="InterPro" id="IPR013131">
    <property type="entry name" value="Mannitol_DH_N"/>
</dbReference>
<comment type="catalytic activity">
    <reaction evidence="2">
        <text>D-mannitol 1-phosphate + NAD(+) = beta-D-fructose 6-phosphate + NADH + H(+)</text>
        <dbReference type="Rhea" id="RHEA:19661"/>
        <dbReference type="ChEBI" id="CHEBI:15378"/>
        <dbReference type="ChEBI" id="CHEBI:57540"/>
        <dbReference type="ChEBI" id="CHEBI:57634"/>
        <dbReference type="ChEBI" id="CHEBI:57945"/>
        <dbReference type="ChEBI" id="CHEBI:61381"/>
        <dbReference type="EC" id="1.1.1.17"/>
    </reaction>
</comment>
<evidence type="ECO:0000259" key="4">
    <source>
        <dbReference type="Pfam" id="PF08125"/>
    </source>
</evidence>
<gene>
    <name evidence="5" type="ORF">LF65_04593</name>
</gene>
<proteinExistence type="predicted"/>
<dbReference type="Pfam" id="PF08125">
    <property type="entry name" value="Mannitol_dh_C"/>
    <property type="match status" value="1"/>
</dbReference>
<dbReference type="STRING" id="1520.LF65_04593"/>
<dbReference type="InterPro" id="IPR013328">
    <property type="entry name" value="6PGD_dom2"/>
</dbReference>
<organism evidence="5 6">
    <name type="scientific">Clostridium beijerinckii</name>
    <name type="common">Clostridium MP</name>
    <dbReference type="NCBI Taxonomy" id="1520"/>
    <lineage>
        <taxon>Bacteria</taxon>
        <taxon>Bacillati</taxon>
        <taxon>Bacillota</taxon>
        <taxon>Clostridia</taxon>
        <taxon>Eubacteriales</taxon>
        <taxon>Clostridiaceae</taxon>
        <taxon>Clostridium</taxon>
    </lineage>
</organism>
<dbReference type="EMBL" id="CP010086">
    <property type="protein sequence ID" value="AJH01125.1"/>
    <property type="molecule type" value="Genomic_DNA"/>
</dbReference>
<sequence length="537" mass="60096">MNNAKIVLSKESIKNTDLWEKAGIEIPKFDYDKMSASTKENPTWIHFGAGNIFRGFIAILQQELLNTGKVESGIVAVEGYDYEIIDEIYSPYDNLSLLVIMKPDGSLEKKVVGSIGESLAGDYLREKDWNRLKEIFSNPSLQIASFTITEKGYSVKNLSQQDTTDGLEHPVSIIAKVASLAYVRYQNGQLPIAFVSMDNCSKNGEKLHNAMETMIKKWIENGLVDKGFLEYINDTKKVSFPWSMIDKITPRPSQSVKDTLESVGFDSTKIVTTSKNTYIAPFVNAEGPQYLVIEDNFPNGRMPLEEAGVFLTDRETVERVETMKVTTCLNPLHTSLAVYGCLLGFNLIADEMKDSALKKLVEKIGYEEGMPVVVNPGILKPEDFIKEVVEVRLPNPYIPDTPQRIASDTSQKVGIRFGETIKAYNNKEDLDAKELKYIPLVIAGWCRYLMGIDDNGNVMELSPDPLLDELRKYVADIKLGSKESTESSLKPILMNEEIFGVNLYTVGLGEKIEGYFNELISGVGAVRSTLEKYLECK</sequence>
<dbReference type="RefSeq" id="WP_041899199.1">
    <property type="nucleotide sequence ID" value="NZ_CP010086.2"/>
</dbReference>
<dbReference type="Gene3D" id="1.10.1040.10">
    <property type="entry name" value="N-(1-d-carboxylethyl)-l-norvaline Dehydrogenase, domain 2"/>
    <property type="match status" value="1"/>
</dbReference>
<dbReference type="SUPFAM" id="SSF48179">
    <property type="entry name" value="6-phosphogluconate dehydrogenase C-terminal domain-like"/>
    <property type="match status" value="1"/>
</dbReference>
<name>A0A0B5QFN4_CLOBE</name>
<evidence type="ECO:0000256" key="2">
    <source>
        <dbReference type="ARBA" id="ARBA00048615"/>
    </source>
</evidence>
<dbReference type="GO" id="GO:0008926">
    <property type="term" value="F:mannitol-1-phosphate 5-dehydrogenase activity"/>
    <property type="evidence" value="ECO:0007669"/>
    <property type="project" value="UniProtKB-EC"/>
</dbReference>
<dbReference type="PANTHER" id="PTHR43362:SF1">
    <property type="entry name" value="MANNITOL DEHYDROGENASE 2-RELATED"/>
    <property type="match status" value="1"/>
</dbReference>